<dbReference type="Proteomes" id="UP000001369">
    <property type="component" value="Chromosome"/>
</dbReference>
<dbReference type="EMBL" id="CP001229">
    <property type="protein sequence ID" value="ACN98490.1"/>
    <property type="molecule type" value="Genomic_DNA"/>
</dbReference>
<accession>C1DW39</accession>
<evidence type="ECO:0000313" key="2">
    <source>
        <dbReference type="Proteomes" id="UP000001369"/>
    </source>
</evidence>
<proteinExistence type="predicted"/>
<dbReference type="HOGENOM" id="CLU_2884268_0_0_0"/>
<organism evidence="1 2">
    <name type="scientific">Sulfurihydrogenibium azorense (strain DSM 15241 / OCM 825 / Az-Fu1)</name>
    <dbReference type="NCBI Taxonomy" id="204536"/>
    <lineage>
        <taxon>Bacteria</taxon>
        <taxon>Pseudomonadati</taxon>
        <taxon>Aquificota</taxon>
        <taxon>Aquificia</taxon>
        <taxon>Aquificales</taxon>
        <taxon>Hydrogenothermaceae</taxon>
        <taxon>Sulfurihydrogenibium</taxon>
    </lineage>
</organism>
<keyword evidence="2" id="KW-1185">Reference proteome</keyword>
<name>C1DW39_SULAA</name>
<dbReference type="KEGG" id="saf:SULAZ_1359"/>
<sequence length="63" mass="7322">MKKSKLLTGLLAISVLFFTSYGKEKKVKKQEIVVPVEKKINEKEFSKVNLKKKQKKEVEVEVK</sequence>
<protein>
    <submittedName>
        <fullName evidence="1">Uncharacterized protein</fullName>
    </submittedName>
</protein>
<evidence type="ECO:0000313" key="1">
    <source>
        <dbReference type="EMBL" id="ACN98490.1"/>
    </source>
</evidence>
<dbReference type="AlphaFoldDB" id="C1DW39"/>
<gene>
    <name evidence="1" type="ordered locus">SULAZ_1359</name>
</gene>
<dbReference type="RefSeq" id="WP_012673814.1">
    <property type="nucleotide sequence ID" value="NC_012438.1"/>
</dbReference>
<reference evidence="1 2" key="1">
    <citation type="journal article" date="2009" name="J. Bacteriol.">
        <title>Complete and draft genome sequences of six members of the Aquificales.</title>
        <authorList>
            <person name="Reysenbach A.L."/>
            <person name="Hamamura N."/>
            <person name="Podar M."/>
            <person name="Griffiths E."/>
            <person name="Ferreira S."/>
            <person name="Hochstein R."/>
            <person name="Heidelberg J."/>
            <person name="Johnson J."/>
            <person name="Mead D."/>
            <person name="Pohorille A."/>
            <person name="Sarmiento M."/>
            <person name="Schweighofer K."/>
            <person name="Seshadri R."/>
            <person name="Voytek M.A."/>
        </authorList>
    </citation>
    <scope>NUCLEOTIDE SEQUENCE [LARGE SCALE GENOMIC DNA]</scope>
    <source>
        <strain evidence="2">Az-Fu1 / DSM 15241 / OCM 825</strain>
    </source>
</reference>
<dbReference type="STRING" id="204536.SULAZ_1359"/>